<reference evidence="1" key="1">
    <citation type="submission" date="2020-01" db="EMBL/GenBank/DDBJ databases">
        <authorList>
            <consortium name="DOE Joint Genome Institute"/>
            <person name="Haridas S."/>
            <person name="Albert R."/>
            <person name="Binder M."/>
            <person name="Bloem J."/>
            <person name="Labutti K."/>
            <person name="Salamov A."/>
            <person name="Andreopoulos B."/>
            <person name="Baker S.E."/>
            <person name="Barry K."/>
            <person name="Bills G."/>
            <person name="Bluhm B.H."/>
            <person name="Cannon C."/>
            <person name="Castanera R."/>
            <person name="Culley D.E."/>
            <person name="Daum C."/>
            <person name="Ezra D."/>
            <person name="Gonzalez J.B."/>
            <person name="Henrissat B."/>
            <person name="Kuo A."/>
            <person name="Liang C."/>
            <person name="Lipzen A."/>
            <person name="Lutzoni F."/>
            <person name="Magnuson J."/>
            <person name="Mondo S."/>
            <person name="Nolan M."/>
            <person name="Ohm R."/>
            <person name="Pangilinan J."/>
            <person name="Park H.-J."/>
            <person name="Ramirez L."/>
            <person name="Alfaro M."/>
            <person name="Sun H."/>
            <person name="Tritt A."/>
            <person name="Yoshinaga Y."/>
            <person name="Zwiers L.-H."/>
            <person name="Turgeon B.G."/>
            <person name="Goodwin S.B."/>
            <person name="Spatafora J.W."/>
            <person name="Crous P.W."/>
            <person name="Grigoriev I.V."/>
        </authorList>
    </citation>
    <scope>NUCLEOTIDE SEQUENCE</scope>
    <source>
        <strain evidence="1">P77</strain>
    </source>
</reference>
<proteinExistence type="predicted"/>
<dbReference type="EMBL" id="ML975280">
    <property type="protein sequence ID" value="KAF1835894.1"/>
    <property type="molecule type" value="Genomic_DNA"/>
</dbReference>
<dbReference type="OrthoDB" id="190265at2759"/>
<gene>
    <name evidence="1" type="ORF">BDW02DRAFT_494864</name>
</gene>
<protein>
    <submittedName>
        <fullName evidence="1">Uncharacterized protein</fullName>
    </submittedName>
</protein>
<sequence length="244" mass="27620">MPLEMIIEICNQHGDKTEIINMRRTNAAFFRAGEIAYGKAVACNRTVFPTSASISAFHALLDYWPWLSRHVRDVTLVGEGLRAHPFGSDWGWENVEHEEGVRFTDADYEIIHYANQEHTNEVALQGAFHVSGGYRAMLVGLFKRLPKLETINVRKLKVGEHIPGWNGPAALRDLSFYHPKLNTNDVYYGEWQYDDLHKRVTEYTDEYGELITEDGAGPQVFFIDDVILAMEAAGIPANINGSLH</sequence>
<name>A0A6A5KNE5_9PLEO</name>
<organism evidence="1 2">
    <name type="scientific">Decorospora gaudefroyi</name>
    <dbReference type="NCBI Taxonomy" id="184978"/>
    <lineage>
        <taxon>Eukaryota</taxon>
        <taxon>Fungi</taxon>
        <taxon>Dikarya</taxon>
        <taxon>Ascomycota</taxon>
        <taxon>Pezizomycotina</taxon>
        <taxon>Dothideomycetes</taxon>
        <taxon>Pleosporomycetidae</taxon>
        <taxon>Pleosporales</taxon>
        <taxon>Pleosporineae</taxon>
        <taxon>Pleosporaceae</taxon>
        <taxon>Decorospora</taxon>
    </lineage>
</organism>
<dbReference type="AlphaFoldDB" id="A0A6A5KNE5"/>
<accession>A0A6A5KNE5</accession>
<dbReference type="Proteomes" id="UP000800040">
    <property type="component" value="Unassembled WGS sequence"/>
</dbReference>
<keyword evidence="2" id="KW-1185">Reference proteome</keyword>
<evidence type="ECO:0000313" key="2">
    <source>
        <dbReference type="Proteomes" id="UP000800040"/>
    </source>
</evidence>
<evidence type="ECO:0000313" key="1">
    <source>
        <dbReference type="EMBL" id="KAF1835894.1"/>
    </source>
</evidence>